<evidence type="ECO:0000313" key="3">
    <source>
        <dbReference type="Proteomes" id="UP000594892"/>
    </source>
</evidence>
<reference evidence="1 3" key="1">
    <citation type="submission" date="2020-12" db="EMBL/GenBank/DDBJ databases">
        <title>FDA dAtabase for Regulatory Grade micrObial Sequences (FDA-ARGOS): Supporting development and validation of Infectious Disease Dx tests.</title>
        <authorList>
            <person name="Minogue T."/>
            <person name="Wolcott M."/>
            <person name="Wasieloski L."/>
            <person name="Aguilar W."/>
            <person name="Moore D."/>
            <person name="Jaissle J."/>
            <person name="Tallon L."/>
            <person name="Sadzewicz L."/>
            <person name="Zhao X."/>
            <person name="Boylan J."/>
            <person name="Ott S."/>
            <person name="Bowen H."/>
            <person name="Vavikolanu K."/>
            <person name="Mehta A."/>
            <person name="Aluvathingal J."/>
            <person name="Nadendla S."/>
            <person name="Yan Y."/>
            <person name="Sichtig H."/>
        </authorList>
    </citation>
    <scope>NUCLEOTIDE SEQUENCE [LARGE SCALE GENOMIC DNA]</scope>
    <source>
        <strain evidence="1 3">FDAARGOS_949</strain>
    </source>
</reference>
<sequence length="135" mass="14853">MRLIDIAAAEFDVEVRLAESVPLDMIAVPLMCDIRMLVASTPDYPARWHTPSEPADLGRHLRIAMRLGHGGICHGELENTGRKFVVNTPPLMVFSVRHDPRSGAGWARPRFSVGVVDWQRASERRTRAGATAGVG</sequence>
<gene>
    <name evidence="1" type="ORF">I6H06_12425</name>
    <name evidence="2" type="ORF">NFI99_21050</name>
</gene>
<reference evidence="2" key="2">
    <citation type="submission" date="2022-06" db="EMBL/GenBank/DDBJ databases">
        <title>Draft genome sequence of Burkholderia glumae strain GR20004 isolated from rice panicle showing bacterial panicle blight.</title>
        <authorList>
            <person name="Choi S.Y."/>
            <person name="Lee Y.H."/>
        </authorList>
    </citation>
    <scope>NUCLEOTIDE SEQUENCE</scope>
    <source>
        <strain evidence="2">GR20004</strain>
    </source>
</reference>
<dbReference type="GeneID" id="45698438"/>
<keyword evidence="4" id="KW-1185">Reference proteome</keyword>
<evidence type="ECO:0000313" key="2">
    <source>
        <dbReference type="EMBL" id="USS47337.1"/>
    </source>
</evidence>
<name>A0AAQ0BSR6_BURGL</name>
<protein>
    <submittedName>
        <fullName evidence="1">Uncharacterized protein</fullName>
    </submittedName>
</protein>
<organism evidence="1 3">
    <name type="scientific">Burkholderia glumae</name>
    <name type="common">Pseudomonas glumae</name>
    <dbReference type="NCBI Taxonomy" id="337"/>
    <lineage>
        <taxon>Bacteria</taxon>
        <taxon>Pseudomonadati</taxon>
        <taxon>Pseudomonadota</taxon>
        <taxon>Betaproteobacteria</taxon>
        <taxon>Burkholderiales</taxon>
        <taxon>Burkholderiaceae</taxon>
        <taxon>Burkholderia</taxon>
    </lineage>
</organism>
<evidence type="ECO:0000313" key="4">
    <source>
        <dbReference type="Proteomes" id="UP001056386"/>
    </source>
</evidence>
<evidence type="ECO:0000313" key="1">
    <source>
        <dbReference type="EMBL" id="QPQ93099.1"/>
    </source>
</evidence>
<dbReference type="AlphaFoldDB" id="A0AAQ0BSR6"/>
<accession>A0AAQ0BSR6</accession>
<dbReference type="EMBL" id="CP099587">
    <property type="protein sequence ID" value="USS47337.1"/>
    <property type="molecule type" value="Genomic_DNA"/>
</dbReference>
<dbReference type="Proteomes" id="UP000594892">
    <property type="component" value="Chromosome 2"/>
</dbReference>
<dbReference type="EMBL" id="CP065601">
    <property type="protein sequence ID" value="QPQ93099.1"/>
    <property type="molecule type" value="Genomic_DNA"/>
</dbReference>
<dbReference type="SUPFAM" id="SSF53850">
    <property type="entry name" value="Periplasmic binding protein-like II"/>
    <property type="match status" value="1"/>
</dbReference>
<dbReference type="Gene3D" id="3.40.190.10">
    <property type="entry name" value="Periplasmic binding protein-like II"/>
    <property type="match status" value="2"/>
</dbReference>
<dbReference type="Proteomes" id="UP001056386">
    <property type="component" value="Chromosome 1"/>
</dbReference>
<dbReference type="RefSeq" id="WP_127913940.1">
    <property type="nucleotide sequence ID" value="NZ_CP021074.1"/>
</dbReference>
<proteinExistence type="predicted"/>